<organism evidence="1 2">
    <name type="scientific">Clostridium tertium</name>
    <dbReference type="NCBI Taxonomy" id="1559"/>
    <lineage>
        <taxon>Bacteria</taxon>
        <taxon>Bacillati</taxon>
        <taxon>Bacillota</taxon>
        <taxon>Clostridia</taxon>
        <taxon>Eubacteriales</taxon>
        <taxon>Clostridiaceae</taxon>
        <taxon>Clostridium</taxon>
    </lineage>
</organism>
<evidence type="ECO:0000313" key="2">
    <source>
        <dbReference type="Proteomes" id="UP001141183"/>
    </source>
</evidence>
<proteinExistence type="predicted"/>
<dbReference type="SUPFAM" id="SSF158430">
    <property type="entry name" value="Bacillus cereus metalloprotein-like"/>
    <property type="match status" value="2"/>
</dbReference>
<evidence type="ECO:0000313" key="1">
    <source>
        <dbReference type="EMBL" id="MDC4241375.1"/>
    </source>
</evidence>
<dbReference type="EMBL" id="JAMRYU010000015">
    <property type="protein sequence ID" value="MDC4241375.1"/>
    <property type="molecule type" value="Genomic_DNA"/>
</dbReference>
<comment type="caution">
    <text evidence="1">The sequence shown here is derived from an EMBL/GenBank/DDBJ whole genome shotgun (WGS) entry which is preliminary data.</text>
</comment>
<dbReference type="Proteomes" id="UP001141183">
    <property type="component" value="Unassembled WGS sequence"/>
</dbReference>
<dbReference type="Gene3D" id="1.20.1260.120">
    <property type="entry name" value="Protein of unknown function DUF2935"/>
    <property type="match status" value="1"/>
</dbReference>
<protein>
    <submittedName>
        <fullName evidence="1">DUF2935 domain-containing protein</fullName>
    </submittedName>
</protein>
<keyword evidence="2" id="KW-1185">Reference proteome</keyword>
<dbReference type="AlphaFoldDB" id="A0A9X3XKM2"/>
<dbReference type="Pfam" id="PF11155">
    <property type="entry name" value="DUF2935"/>
    <property type="match status" value="2"/>
</dbReference>
<dbReference type="RefSeq" id="WP_008677088.1">
    <property type="nucleotide sequence ID" value="NZ_CABKOG010000003.1"/>
</dbReference>
<reference evidence="1" key="1">
    <citation type="submission" date="2022-05" db="EMBL/GenBank/DDBJ databases">
        <title>Draft genome sequence of Clostridium tertium strain CP3 isolated from Peru.</title>
        <authorList>
            <person name="Hurtado R."/>
            <person name="Lima L."/>
            <person name="Sousa T."/>
            <person name="Jaiswal A.K."/>
            <person name="Tiwari S."/>
            <person name="Maturrano L."/>
            <person name="Brenig B."/>
            <person name="Azevedo V."/>
        </authorList>
    </citation>
    <scope>NUCLEOTIDE SEQUENCE</scope>
    <source>
        <strain evidence="1">CP3</strain>
    </source>
</reference>
<accession>A0A9X3XKM2</accession>
<sequence length="305" mass="35555">MLARKRYIFLSLELHLFYARIMKEHAIFLEAGFTPKNVKLAKEADNYKLQFEKLLLDTIKLSHGRIREEVLDSGELYTDYTLSTERKTEHYTGIEINSKITIIETKLQGKNHKDYDNKTKSSVKRLNSMAIKLLDCLIDFKTKVLNEVLACNIFTASYPTFLDHLIHEAKLYRSYVYSLENDQDIEEKNIKDAELFWDHIMLEHASFIRGLLDPSEGKLIRTADEFVKVYNDLIQSTMDMDSTGMLGVTDNTLTETINFRDFKKSGTEGIDECKIKSMMLPLMADHVLREANHYIRLLKSYENRI</sequence>
<dbReference type="InterPro" id="IPR021328">
    <property type="entry name" value="CotB-like"/>
</dbReference>
<gene>
    <name evidence="1" type="ORF">NE398_14555</name>
</gene>
<name>A0A9X3XKM2_9CLOT</name>